<reference evidence="4" key="2">
    <citation type="submission" date="2019-07" db="EMBL/GenBank/DDBJ databases">
        <authorList>
            <person name="Yang Y."/>
            <person name="Bocs S."/>
            <person name="Baudouin L."/>
        </authorList>
    </citation>
    <scope>NUCLEOTIDE SEQUENCE</scope>
    <source>
        <tissue evidence="4">Spear leaf of Hainan Tall coconut</tissue>
    </source>
</reference>
<dbReference type="AlphaFoldDB" id="A0A8K0HUB9"/>
<feature type="domain" description="Bromo" evidence="3">
    <location>
        <begin position="1"/>
        <end position="60"/>
    </location>
</feature>
<name>A0A8K0HUB9_COCNU</name>
<keyword evidence="1 2" id="KW-0103">Bromodomain</keyword>
<dbReference type="Gene3D" id="1.20.920.10">
    <property type="entry name" value="Bromodomain-like"/>
    <property type="match status" value="1"/>
</dbReference>
<proteinExistence type="predicted"/>
<dbReference type="InterPro" id="IPR001487">
    <property type="entry name" value="Bromodomain"/>
</dbReference>
<evidence type="ECO:0000313" key="5">
    <source>
        <dbReference type="Proteomes" id="UP000797356"/>
    </source>
</evidence>
<dbReference type="EMBL" id="CM017872">
    <property type="protein sequence ID" value="KAG1326867.1"/>
    <property type="molecule type" value="Genomic_DNA"/>
</dbReference>
<dbReference type="InterPro" id="IPR036427">
    <property type="entry name" value="Bromodomain-like_sf"/>
</dbReference>
<reference evidence="4" key="1">
    <citation type="journal article" date="2017" name="Gigascience">
        <title>The genome draft of coconut (Cocos nucifera).</title>
        <authorList>
            <person name="Xiao Y."/>
            <person name="Xu P."/>
            <person name="Fan H."/>
            <person name="Baudouin L."/>
            <person name="Xia W."/>
            <person name="Bocs S."/>
            <person name="Xu J."/>
            <person name="Li Q."/>
            <person name="Guo A."/>
            <person name="Zhou L."/>
            <person name="Li J."/>
            <person name="Wu Y."/>
            <person name="Ma Z."/>
            <person name="Armero A."/>
            <person name="Issali A.E."/>
            <person name="Liu N."/>
            <person name="Peng M."/>
            <person name="Yang Y."/>
        </authorList>
    </citation>
    <scope>NUCLEOTIDE SEQUENCE</scope>
    <source>
        <tissue evidence="4">Spear leaf of Hainan Tall coconut</tissue>
    </source>
</reference>
<organism evidence="4 5">
    <name type="scientific">Cocos nucifera</name>
    <name type="common">Coconut palm</name>
    <dbReference type="NCBI Taxonomy" id="13894"/>
    <lineage>
        <taxon>Eukaryota</taxon>
        <taxon>Viridiplantae</taxon>
        <taxon>Streptophyta</taxon>
        <taxon>Embryophyta</taxon>
        <taxon>Tracheophyta</taxon>
        <taxon>Spermatophyta</taxon>
        <taxon>Magnoliopsida</taxon>
        <taxon>Liliopsida</taxon>
        <taxon>Arecaceae</taxon>
        <taxon>Arecoideae</taxon>
        <taxon>Cocoseae</taxon>
        <taxon>Attaleinae</taxon>
        <taxon>Cocos</taxon>
    </lineage>
</organism>
<evidence type="ECO:0000259" key="3">
    <source>
        <dbReference type="PROSITE" id="PS50014"/>
    </source>
</evidence>
<dbReference type="SMART" id="SM00297">
    <property type="entry name" value="BROMO"/>
    <property type="match status" value="1"/>
</dbReference>
<dbReference type="PROSITE" id="PS50014">
    <property type="entry name" value="BROMODOMAIN_2"/>
    <property type="match status" value="1"/>
</dbReference>
<dbReference type="Proteomes" id="UP000797356">
    <property type="component" value="Chromosome 1"/>
</dbReference>
<comment type="caution">
    <text evidence="4">The sequence shown here is derived from an EMBL/GenBank/DDBJ whole genome shotgun (WGS) entry which is preliminary data.</text>
</comment>
<evidence type="ECO:0000256" key="2">
    <source>
        <dbReference type="PROSITE-ProRule" id="PRU00035"/>
    </source>
</evidence>
<accession>A0A8K0HUB9</accession>
<dbReference type="SUPFAM" id="SSF47370">
    <property type="entry name" value="Bromodomain"/>
    <property type="match status" value="1"/>
</dbReference>
<evidence type="ECO:0000256" key="1">
    <source>
        <dbReference type="ARBA" id="ARBA00023117"/>
    </source>
</evidence>
<protein>
    <submittedName>
        <fullName evidence="4">Putative Transcription factor GTE7</fullName>
    </submittedName>
</protein>
<dbReference type="Pfam" id="PF00439">
    <property type="entry name" value="Bromodomain"/>
    <property type="match status" value="1"/>
</dbReference>
<sequence>MDVVGMGLHDYFQIIRHPMDLGTMKSKLNKGLYPSPLEFADIKLTFNDALLYNPKGHEVHKLIDQFLQLFEGLFCLAFEKYEKQ</sequence>
<evidence type="ECO:0000313" key="4">
    <source>
        <dbReference type="EMBL" id="KAG1326867.1"/>
    </source>
</evidence>
<dbReference type="OrthoDB" id="21449at2759"/>
<dbReference type="PRINTS" id="PR00503">
    <property type="entry name" value="BROMODOMAIN"/>
</dbReference>
<keyword evidence="5" id="KW-1185">Reference proteome</keyword>
<dbReference type="PANTHER" id="PTHR45926">
    <property type="entry name" value="OSJNBA0053K19.4 PROTEIN"/>
    <property type="match status" value="1"/>
</dbReference>
<gene>
    <name evidence="4" type="ORF">COCNU_01G008010</name>
</gene>